<evidence type="ECO:0000256" key="1">
    <source>
        <dbReference type="SAM" id="MobiDB-lite"/>
    </source>
</evidence>
<dbReference type="Proteomes" id="UP000561459">
    <property type="component" value="Unassembled WGS sequence"/>
</dbReference>
<accession>A0A7W6BUT5</accession>
<keyword evidence="3" id="KW-1185">Reference proteome</keyword>
<organism evidence="2 3">
    <name type="scientific">Novosphingobium fluoreni</name>
    <dbReference type="NCBI Taxonomy" id="1391222"/>
    <lineage>
        <taxon>Bacteria</taxon>
        <taxon>Pseudomonadati</taxon>
        <taxon>Pseudomonadota</taxon>
        <taxon>Alphaproteobacteria</taxon>
        <taxon>Sphingomonadales</taxon>
        <taxon>Sphingomonadaceae</taxon>
        <taxon>Novosphingobium</taxon>
    </lineage>
</organism>
<name>A0A7W6BUT5_9SPHN</name>
<sequence>MLKNMDACITAIVAACQESGPPPPSLRDGPPPRSGEEPQ</sequence>
<protein>
    <submittedName>
        <fullName evidence="2">Uncharacterized protein</fullName>
    </submittedName>
</protein>
<proteinExistence type="predicted"/>
<reference evidence="2 3" key="1">
    <citation type="submission" date="2020-08" db="EMBL/GenBank/DDBJ databases">
        <title>Genomic Encyclopedia of Type Strains, Phase IV (KMG-IV): sequencing the most valuable type-strain genomes for metagenomic binning, comparative biology and taxonomic classification.</title>
        <authorList>
            <person name="Goeker M."/>
        </authorList>
    </citation>
    <scope>NUCLEOTIDE SEQUENCE [LARGE SCALE GENOMIC DNA]</scope>
    <source>
        <strain evidence="2 3">DSM 27568</strain>
    </source>
</reference>
<dbReference type="EMBL" id="JACIDY010000001">
    <property type="protein sequence ID" value="MBB3938391.1"/>
    <property type="molecule type" value="Genomic_DNA"/>
</dbReference>
<feature type="region of interest" description="Disordered" evidence="1">
    <location>
        <begin position="16"/>
        <end position="39"/>
    </location>
</feature>
<feature type="compositionally biased region" description="Pro residues" evidence="1">
    <location>
        <begin position="20"/>
        <end position="33"/>
    </location>
</feature>
<comment type="caution">
    <text evidence="2">The sequence shown here is derived from an EMBL/GenBank/DDBJ whole genome shotgun (WGS) entry which is preliminary data.</text>
</comment>
<dbReference type="AlphaFoldDB" id="A0A7W6BUT5"/>
<evidence type="ECO:0000313" key="2">
    <source>
        <dbReference type="EMBL" id="MBB3938391.1"/>
    </source>
</evidence>
<evidence type="ECO:0000313" key="3">
    <source>
        <dbReference type="Proteomes" id="UP000561459"/>
    </source>
</evidence>
<gene>
    <name evidence="2" type="ORF">GGR39_000020</name>
</gene>